<evidence type="ECO:0000313" key="2">
    <source>
        <dbReference type="Proteomes" id="UP000823388"/>
    </source>
</evidence>
<dbReference type="AlphaFoldDB" id="A0A8T0XKP5"/>
<organism evidence="1 2">
    <name type="scientific">Panicum virgatum</name>
    <name type="common">Blackwell switchgrass</name>
    <dbReference type="NCBI Taxonomy" id="38727"/>
    <lineage>
        <taxon>Eukaryota</taxon>
        <taxon>Viridiplantae</taxon>
        <taxon>Streptophyta</taxon>
        <taxon>Embryophyta</taxon>
        <taxon>Tracheophyta</taxon>
        <taxon>Spermatophyta</taxon>
        <taxon>Magnoliopsida</taxon>
        <taxon>Liliopsida</taxon>
        <taxon>Poales</taxon>
        <taxon>Poaceae</taxon>
        <taxon>PACMAD clade</taxon>
        <taxon>Panicoideae</taxon>
        <taxon>Panicodae</taxon>
        <taxon>Paniceae</taxon>
        <taxon>Panicinae</taxon>
        <taxon>Panicum</taxon>
        <taxon>Panicum sect. Hiantes</taxon>
    </lineage>
</organism>
<name>A0A8T0XKP5_PANVG</name>
<dbReference type="Proteomes" id="UP000823388">
    <property type="component" value="Chromosome 1K"/>
</dbReference>
<comment type="caution">
    <text evidence="1">The sequence shown here is derived from an EMBL/GenBank/DDBJ whole genome shotgun (WGS) entry which is preliminary data.</text>
</comment>
<dbReference type="EMBL" id="CM029037">
    <property type="protein sequence ID" value="KAG2660500.1"/>
    <property type="molecule type" value="Genomic_DNA"/>
</dbReference>
<accession>A0A8T0XKP5</accession>
<proteinExistence type="predicted"/>
<gene>
    <name evidence="1" type="ORF">PVAP13_1KG445400</name>
</gene>
<keyword evidence="2" id="KW-1185">Reference proteome</keyword>
<reference evidence="1 2" key="1">
    <citation type="submission" date="2020-05" db="EMBL/GenBank/DDBJ databases">
        <title>WGS assembly of Panicum virgatum.</title>
        <authorList>
            <person name="Lovell J.T."/>
            <person name="Jenkins J."/>
            <person name="Shu S."/>
            <person name="Juenger T.E."/>
            <person name="Schmutz J."/>
        </authorList>
    </citation>
    <scope>NUCLEOTIDE SEQUENCE [LARGE SCALE GENOMIC DNA]</scope>
    <source>
        <strain evidence="2">cv. AP13</strain>
    </source>
</reference>
<evidence type="ECO:0000313" key="1">
    <source>
        <dbReference type="EMBL" id="KAG2660500.1"/>
    </source>
</evidence>
<protein>
    <submittedName>
        <fullName evidence="1">Uncharacterized protein</fullName>
    </submittedName>
</protein>
<sequence length="149" mass="15753">MFLTLKEESDCIDRDSHTSTIHIHHAHTPHRHPLTLHHTSSRRHRPEFVISDDTCCAAAISITRAAPASESATYGELLALASRCHASNVAAVEHPGVDPMAPVLLAGNPVTCRSEQTATSSAAGAVTVSQPRLDAVPLAVVQFAAGARP</sequence>